<dbReference type="Pfam" id="PF19809">
    <property type="entry name" value="DUF6292"/>
    <property type="match status" value="1"/>
</dbReference>
<feature type="domain" description="DUF6292" evidence="1">
    <location>
        <begin position="17"/>
        <end position="99"/>
    </location>
</feature>
<dbReference type="Proteomes" id="UP001596220">
    <property type="component" value="Unassembled WGS sequence"/>
</dbReference>
<accession>A0ABW1P265</accession>
<dbReference type="RefSeq" id="WP_380633594.1">
    <property type="nucleotide sequence ID" value="NZ_JBHSQO010000004.1"/>
</dbReference>
<dbReference type="EMBL" id="JBHSQO010000004">
    <property type="protein sequence ID" value="MFC6088807.1"/>
    <property type="molecule type" value="Genomic_DNA"/>
</dbReference>
<protein>
    <submittedName>
        <fullName evidence="2">DUF6292 family protein</fullName>
    </submittedName>
</protein>
<reference evidence="3" key="1">
    <citation type="journal article" date="2019" name="Int. J. Syst. Evol. Microbiol.">
        <title>The Global Catalogue of Microorganisms (GCM) 10K type strain sequencing project: providing services to taxonomists for standard genome sequencing and annotation.</title>
        <authorList>
            <consortium name="The Broad Institute Genomics Platform"/>
            <consortium name="The Broad Institute Genome Sequencing Center for Infectious Disease"/>
            <person name="Wu L."/>
            <person name="Ma J."/>
        </authorList>
    </citation>
    <scope>NUCLEOTIDE SEQUENCE [LARGE SCALE GENOMIC DNA]</scope>
    <source>
        <strain evidence="3">CGMCC 4.7246</strain>
    </source>
</reference>
<gene>
    <name evidence="2" type="ORF">ACFP3R_05935</name>
</gene>
<keyword evidence="3" id="KW-1185">Reference proteome</keyword>
<organism evidence="2 3">
    <name type="scientific">Saccharothrix lopnurensis</name>
    <dbReference type="NCBI Taxonomy" id="1670621"/>
    <lineage>
        <taxon>Bacteria</taxon>
        <taxon>Bacillati</taxon>
        <taxon>Actinomycetota</taxon>
        <taxon>Actinomycetes</taxon>
        <taxon>Pseudonocardiales</taxon>
        <taxon>Pseudonocardiaceae</taxon>
        <taxon>Saccharothrix</taxon>
    </lineage>
</organism>
<evidence type="ECO:0000313" key="2">
    <source>
        <dbReference type="EMBL" id="MFC6088807.1"/>
    </source>
</evidence>
<evidence type="ECO:0000259" key="1">
    <source>
        <dbReference type="Pfam" id="PF19809"/>
    </source>
</evidence>
<proteinExistence type="predicted"/>
<sequence>MWPEDEAGGLASGLAGYVRAVAEEIGVPPEGTEFEVSDTTTAYLALAEGPDRDLMLVWSGEHGWSVEVETDPGERAVTLAHLGPPLVPEPAEVARFVADVRAGKPGRPELTVADDRGLLARRLRDYIEQG</sequence>
<comment type="caution">
    <text evidence="2">The sequence shown here is derived from an EMBL/GenBank/DDBJ whole genome shotgun (WGS) entry which is preliminary data.</text>
</comment>
<evidence type="ECO:0000313" key="3">
    <source>
        <dbReference type="Proteomes" id="UP001596220"/>
    </source>
</evidence>
<name>A0ABW1P265_9PSEU</name>
<dbReference type="InterPro" id="IPR046259">
    <property type="entry name" value="DUF6292"/>
</dbReference>